<name>X1RGY7_9ZZZZ</name>
<dbReference type="EMBL" id="BARW01001672">
    <property type="protein sequence ID" value="GAI62415.1"/>
    <property type="molecule type" value="Genomic_DNA"/>
</dbReference>
<proteinExistence type="predicted"/>
<gene>
    <name evidence="1" type="ORF">S12H4_05154</name>
</gene>
<evidence type="ECO:0000313" key="1">
    <source>
        <dbReference type="EMBL" id="GAI62415.1"/>
    </source>
</evidence>
<protein>
    <submittedName>
        <fullName evidence="1">Uncharacterized protein</fullName>
    </submittedName>
</protein>
<feature type="non-terminal residue" evidence="1">
    <location>
        <position position="1"/>
    </location>
</feature>
<reference evidence="1" key="1">
    <citation type="journal article" date="2014" name="Front. Microbiol.">
        <title>High frequency of phylogenetically diverse reductive dehalogenase-homologous genes in deep subseafloor sedimentary metagenomes.</title>
        <authorList>
            <person name="Kawai M."/>
            <person name="Futagami T."/>
            <person name="Toyoda A."/>
            <person name="Takaki Y."/>
            <person name="Nishi S."/>
            <person name="Hori S."/>
            <person name="Arai W."/>
            <person name="Tsubouchi T."/>
            <person name="Morono Y."/>
            <person name="Uchiyama I."/>
            <person name="Ito T."/>
            <person name="Fujiyama A."/>
            <person name="Inagaki F."/>
            <person name="Takami H."/>
        </authorList>
    </citation>
    <scope>NUCLEOTIDE SEQUENCE</scope>
    <source>
        <strain evidence="1">Expedition CK06-06</strain>
    </source>
</reference>
<accession>X1RGY7</accession>
<dbReference type="AlphaFoldDB" id="X1RGY7"/>
<comment type="caution">
    <text evidence="1">The sequence shown here is derived from an EMBL/GenBank/DDBJ whole genome shotgun (WGS) entry which is preliminary data.</text>
</comment>
<sequence>ERIEELYAEVYYQTRARKIAFLEEVIKAGLEEKDRVISALQKGSKNNE</sequence>
<organism evidence="1">
    <name type="scientific">marine sediment metagenome</name>
    <dbReference type="NCBI Taxonomy" id="412755"/>
    <lineage>
        <taxon>unclassified sequences</taxon>
        <taxon>metagenomes</taxon>
        <taxon>ecological metagenomes</taxon>
    </lineage>
</organism>